<proteinExistence type="predicted"/>
<comment type="caution">
    <text evidence="1">The sequence shown here is derived from an EMBL/GenBank/DDBJ whole genome shotgun (WGS) entry which is preliminary data.</text>
</comment>
<keyword evidence="2" id="KW-1185">Reference proteome</keyword>
<sequence>MGIKLARLAQDVWGKVGNLGVASQDPKFLVFQRHAISDSFWVINLQLAEDLVAANNERFEAG</sequence>
<reference evidence="1 2" key="1">
    <citation type="journal article" date="2019" name="PLoS ONE">
        <title>Comparative genome analysis indicates high evolutionary potential of pathogenicity genes in Colletotrichum tanaceti.</title>
        <authorList>
            <person name="Lelwala R.V."/>
            <person name="Korhonen P.K."/>
            <person name="Young N.D."/>
            <person name="Scott J.B."/>
            <person name="Ades P.A."/>
            <person name="Gasser R.B."/>
            <person name="Taylor P.W.J."/>
        </authorList>
    </citation>
    <scope>NUCLEOTIDE SEQUENCE [LARGE SCALE GENOMIC DNA]</scope>
    <source>
        <strain evidence="1">BRIP57314</strain>
    </source>
</reference>
<dbReference type="AlphaFoldDB" id="A0A4U6XD84"/>
<gene>
    <name evidence="1" type="ORF">CTA1_10885</name>
</gene>
<protein>
    <submittedName>
        <fullName evidence="1">Uncharacterized protein</fullName>
    </submittedName>
</protein>
<evidence type="ECO:0000313" key="2">
    <source>
        <dbReference type="Proteomes" id="UP000310108"/>
    </source>
</evidence>
<dbReference type="Proteomes" id="UP000310108">
    <property type="component" value="Unassembled WGS sequence"/>
</dbReference>
<organism evidence="1 2">
    <name type="scientific">Colletotrichum tanaceti</name>
    <dbReference type="NCBI Taxonomy" id="1306861"/>
    <lineage>
        <taxon>Eukaryota</taxon>
        <taxon>Fungi</taxon>
        <taxon>Dikarya</taxon>
        <taxon>Ascomycota</taxon>
        <taxon>Pezizomycotina</taxon>
        <taxon>Sordariomycetes</taxon>
        <taxon>Hypocreomycetidae</taxon>
        <taxon>Glomerellales</taxon>
        <taxon>Glomerellaceae</taxon>
        <taxon>Colletotrichum</taxon>
        <taxon>Colletotrichum destructivum species complex</taxon>
    </lineage>
</organism>
<evidence type="ECO:0000313" key="1">
    <source>
        <dbReference type="EMBL" id="TKW53159.1"/>
    </source>
</evidence>
<name>A0A4U6XD84_9PEZI</name>
<dbReference type="EMBL" id="PJEX01000200">
    <property type="protein sequence ID" value="TKW53159.1"/>
    <property type="molecule type" value="Genomic_DNA"/>
</dbReference>
<accession>A0A4U6XD84</accession>